<organism evidence="9 10">
    <name type="scientific">Paenibacillus chartarius</name>
    <dbReference type="NCBI Taxonomy" id="747481"/>
    <lineage>
        <taxon>Bacteria</taxon>
        <taxon>Bacillati</taxon>
        <taxon>Bacillota</taxon>
        <taxon>Bacilli</taxon>
        <taxon>Bacillales</taxon>
        <taxon>Paenibacillaceae</taxon>
        <taxon>Paenibacillus</taxon>
    </lineage>
</organism>
<protein>
    <submittedName>
        <fullName evidence="9">MBL fold metallo-hydrolase</fullName>
    </submittedName>
</protein>
<keyword evidence="10" id="KW-1185">Reference proteome</keyword>
<keyword evidence="2" id="KW-0479">Metal-binding</keyword>
<comment type="cofactor">
    <cofactor evidence="1">
        <name>Zn(2+)</name>
        <dbReference type="ChEBI" id="CHEBI:29105"/>
    </cofactor>
</comment>
<keyword evidence="4" id="KW-0862">Zinc</keyword>
<proteinExistence type="predicted"/>
<name>A0ABV6DQU0_9BACL</name>
<dbReference type="Proteomes" id="UP001589776">
    <property type="component" value="Unassembled WGS sequence"/>
</dbReference>
<dbReference type="SUPFAM" id="SSF56281">
    <property type="entry name" value="Metallo-hydrolase/oxidoreductase"/>
    <property type="match status" value="1"/>
</dbReference>
<dbReference type="RefSeq" id="WP_377472480.1">
    <property type="nucleotide sequence ID" value="NZ_JBHLWN010000079.1"/>
</dbReference>
<comment type="function">
    <text evidence="6">Counteracts the endogenous Pycsar antiviral defense system. Phosphodiesterase that enables metal-dependent hydrolysis of host cyclic nucleotide Pycsar defense signals such as cCMP and cUMP.</text>
</comment>
<dbReference type="InterPro" id="IPR051453">
    <property type="entry name" value="MBL_Glyoxalase_II"/>
</dbReference>
<dbReference type="Pfam" id="PF00753">
    <property type="entry name" value="Lactamase_B"/>
    <property type="match status" value="1"/>
</dbReference>
<dbReference type="PANTHER" id="PTHR46233">
    <property type="entry name" value="HYDROXYACYLGLUTATHIONE HYDROLASE GLOC"/>
    <property type="match status" value="1"/>
</dbReference>
<evidence type="ECO:0000256" key="6">
    <source>
        <dbReference type="ARBA" id="ARBA00034301"/>
    </source>
</evidence>
<evidence type="ECO:0000256" key="5">
    <source>
        <dbReference type="ARBA" id="ARBA00034221"/>
    </source>
</evidence>
<evidence type="ECO:0000256" key="1">
    <source>
        <dbReference type="ARBA" id="ARBA00001947"/>
    </source>
</evidence>
<evidence type="ECO:0000256" key="3">
    <source>
        <dbReference type="ARBA" id="ARBA00022801"/>
    </source>
</evidence>
<comment type="caution">
    <text evidence="9">The sequence shown here is derived from an EMBL/GenBank/DDBJ whole genome shotgun (WGS) entry which is preliminary data.</text>
</comment>
<evidence type="ECO:0000313" key="9">
    <source>
        <dbReference type="EMBL" id="MFC0215026.1"/>
    </source>
</evidence>
<comment type="catalytic activity">
    <reaction evidence="7">
        <text>3',5'-cyclic UMP + H2O = UMP + H(+)</text>
        <dbReference type="Rhea" id="RHEA:70575"/>
        <dbReference type="ChEBI" id="CHEBI:15377"/>
        <dbReference type="ChEBI" id="CHEBI:15378"/>
        <dbReference type="ChEBI" id="CHEBI:57865"/>
        <dbReference type="ChEBI" id="CHEBI:184387"/>
    </reaction>
    <physiologicalReaction direction="left-to-right" evidence="7">
        <dbReference type="Rhea" id="RHEA:70576"/>
    </physiologicalReaction>
</comment>
<evidence type="ECO:0000256" key="2">
    <source>
        <dbReference type="ARBA" id="ARBA00022723"/>
    </source>
</evidence>
<evidence type="ECO:0000313" key="10">
    <source>
        <dbReference type="Proteomes" id="UP001589776"/>
    </source>
</evidence>
<evidence type="ECO:0000259" key="8">
    <source>
        <dbReference type="SMART" id="SM00849"/>
    </source>
</evidence>
<dbReference type="EMBL" id="JBHLWN010000079">
    <property type="protein sequence ID" value="MFC0215026.1"/>
    <property type="molecule type" value="Genomic_DNA"/>
</dbReference>
<dbReference type="InterPro" id="IPR036866">
    <property type="entry name" value="RibonucZ/Hydroxyglut_hydro"/>
</dbReference>
<sequence>MIASTYELHTLRVVSGKLVNYCYVIVDRASRQAAVVDPAADYEAIAGKLGELRAELKLILLTHSHDDHVQLVHRLAERYAPEVRMSRKEIDYYAYSCTGLQPFDDGQRLTLGETTITCLVTPGHTYGSSCFLLAGDLLTGDTIFIEGCGLCTDRGSDAGALYDSVQRIKSLVRTDVRVHPGHAFGEPPGQPMRFLHKYNFYFQFDRKDQFVAYRMRHRDNLSLQYI</sequence>
<dbReference type="InterPro" id="IPR001279">
    <property type="entry name" value="Metallo-B-lactamas"/>
</dbReference>
<feature type="domain" description="Metallo-beta-lactamase" evidence="8">
    <location>
        <begin position="19"/>
        <end position="182"/>
    </location>
</feature>
<dbReference type="SMART" id="SM00849">
    <property type="entry name" value="Lactamase_B"/>
    <property type="match status" value="1"/>
</dbReference>
<reference evidence="9 10" key="1">
    <citation type="submission" date="2024-09" db="EMBL/GenBank/DDBJ databases">
        <authorList>
            <person name="Sun Q."/>
            <person name="Mori K."/>
        </authorList>
    </citation>
    <scope>NUCLEOTIDE SEQUENCE [LARGE SCALE GENOMIC DNA]</scope>
    <source>
        <strain evidence="9 10">CCM 7759</strain>
    </source>
</reference>
<dbReference type="Gene3D" id="3.60.15.10">
    <property type="entry name" value="Ribonuclease Z/Hydroxyacylglutathione hydrolase-like"/>
    <property type="match status" value="1"/>
</dbReference>
<evidence type="ECO:0000256" key="7">
    <source>
        <dbReference type="ARBA" id="ARBA00048505"/>
    </source>
</evidence>
<dbReference type="PANTHER" id="PTHR46233:SF3">
    <property type="entry name" value="HYDROXYACYLGLUTATHIONE HYDROLASE GLOC"/>
    <property type="match status" value="1"/>
</dbReference>
<dbReference type="CDD" id="cd16275">
    <property type="entry name" value="BaeB-like_MBL-fold"/>
    <property type="match status" value="1"/>
</dbReference>
<keyword evidence="3" id="KW-0378">Hydrolase</keyword>
<accession>A0ABV6DQU0</accession>
<comment type="catalytic activity">
    <reaction evidence="5">
        <text>3',5'-cyclic CMP + H2O = CMP + H(+)</text>
        <dbReference type="Rhea" id="RHEA:72675"/>
        <dbReference type="ChEBI" id="CHEBI:15377"/>
        <dbReference type="ChEBI" id="CHEBI:15378"/>
        <dbReference type="ChEBI" id="CHEBI:58003"/>
        <dbReference type="ChEBI" id="CHEBI:60377"/>
    </reaction>
    <physiologicalReaction direction="left-to-right" evidence="5">
        <dbReference type="Rhea" id="RHEA:72676"/>
    </physiologicalReaction>
</comment>
<evidence type="ECO:0000256" key="4">
    <source>
        <dbReference type="ARBA" id="ARBA00022833"/>
    </source>
</evidence>
<gene>
    <name evidence="9" type="ORF">ACFFK0_21765</name>
</gene>